<evidence type="ECO:0000259" key="2">
    <source>
        <dbReference type="Pfam" id="PF23953"/>
    </source>
</evidence>
<organism evidence="3 4">
    <name type="scientific">Arachis hypogaea</name>
    <name type="common">Peanut</name>
    <dbReference type="NCBI Taxonomy" id="3818"/>
    <lineage>
        <taxon>Eukaryota</taxon>
        <taxon>Viridiplantae</taxon>
        <taxon>Streptophyta</taxon>
        <taxon>Embryophyta</taxon>
        <taxon>Tracheophyta</taxon>
        <taxon>Spermatophyta</taxon>
        <taxon>Magnoliopsida</taxon>
        <taxon>eudicotyledons</taxon>
        <taxon>Gunneridae</taxon>
        <taxon>Pentapetalae</taxon>
        <taxon>rosids</taxon>
        <taxon>fabids</taxon>
        <taxon>Fabales</taxon>
        <taxon>Fabaceae</taxon>
        <taxon>Papilionoideae</taxon>
        <taxon>50 kb inversion clade</taxon>
        <taxon>dalbergioids sensu lato</taxon>
        <taxon>Dalbergieae</taxon>
        <taxon>Pterocarpus clade</taxon>
        <taxon>Arachis</taxon>
    </lineage>
</organism>
<proteinExistence type="predicted"/>
<dbReference type="PANTHER" id="PTHR13743">
    <property type="entry name" value="BEIGE/BEACH-RELATED"/>
    <property type="match status" value="1"/>
</dbReference>
<dbReference type="EMBL" id="SDMP01000017">
    <property type="protein sequence ID" value="RYQ98718.1"/>
    <property type="molecule type" value="Genomic_DNA"/>
</dbReference>
<dbReference type="InterPro" id="IPR050865">
    <property type="entry name" value="BEACH_Domain"/>
</dbReference>
<dbReference type="STRING" id="3818.A0A444Y9W1"/>
<comment type="caution">
    <text evidence="3">The sequence shown here is derived from an EMBL/GenBank/DDBJ whole genome shotgun (WGS) entry which is preliminary data.</text>
</comment>
<dbReference type="InterPro" id="IPR000409">
    <property type="entry name" value="BEACH_dom"/>
</dbReference>
<reference evidence="3 4" key="1">
    <citation type="submission" date="2019-01" db="EMBL/GenBank/DDBJ databases">
        <title>Sequencing of cultivated peanut Arachis hypogaea provides insights into genome evolution and oil improvement.</title>
        <authorList>
            <person name="Chen X."/>
        </authorList>
    </citation>
    <scope>NUCLEOTIDE SEQUENCE [LARGE SCALE GENOMIC DNA]</scope>
    <source>
        <strain evidence="4">cv. Fuhuasheng</strain>
        <tissue evidence="3">Leaves</tissue>
    </source>
</reference>
<feature type="domain" description="COPA/B TPR" evidence="2">
    <location>
        <begin position="77"/>
        <end position="142"/>
    </location>
</feature>
<feature type="domain" description="BEACH" evidence="1">
    <location>
        <begin position="158"/>
        <end position="201"/>
    </location>
</feature>
<evidence type="ECO:0000259" key="1">
    <source>
        <dbReference type="Pfam" id="PF02138"/>
    </source>
</evidence>
<evidence type="ECO:0008006" key="5">
    <source>
        <dbReference type="Google" id="ProtNLM"/>
    </source>
</evidence>
<dbReference type="PANTHER" id="PTHR13743:SF157">
    <property type="entry name" value="BEACH DOMAIN-CONTAINING PROTEIN C2"/>
    <property type="match status" value="1"/>
</dbReference>
<protein>
    <recommendedName>
        <fullName evidence="5">BEACH domain-containing protein</fullName>
    </recommendedName>
</protein>
<sequence length="210" mass="23762">MTAYDMDPNERENGMHDIDVYGSSSGSGEILVISDDMWHTLEIMDESSLDGEHIPKTSENFSSYDEEVSDHQRLLDDMSCVARFLKSRGMIEDALEVATDPDYRFDLAMQLGRLEVAKDIATEVQSESKWKQLGELAMSTGKSSAYFSYYPCDSSAISDTVRLPPWAENPVDFVHKHRMVLESEYASAHLHEWIDLIFGYALASNFLLVL</sequence>
<dbReference type="Gene3D" id="1.25.40.470">
    <property type="match status" value="1"/>
</dbReference>
<dbReference type="AlphaFoldDB" id="A0A444Y9W1"/>
<dbReference type="Proteomes" id="UP000289738">
    <property type="component" value="Chromosome B07"/>
</dbReference>
<dbReference type="Pfam" id="PF23953">
    <property type="entry name" value="TPR_COPA_B"/>
    <property type="match status" value="1"/>
</dbReference>
<accession>A0A444Y9W1</accession>
<keyword evidence="4" id="KW-1185">Reference proteome</keyword>
<dbReference type="SUPFAM" id="SSF81837">
    <property type="entry name" value="BEACH domain"/>
    <property type="match status" value="1"/>
</dbReference>
<evidence type="ECO:0000313" key="4">
    <source>
        <dbReference type="Proteomes" id="UP000289738"/>
    </source>
</evidence>
<dbReference type="Pfam" id="PF02138">
    <property type="entry name" value="Beach"/>
    <property type="match status" value="1"/>
</dbReference>
<dbReference type="InterPro" id="IPR056176">
    <property type="entry name" value="TPR_COPA_B"/>
</dbReference>
<evidence type="ECO:0000313" key="3">
    <source>
        <dbReference type="EMBL" id="RYQ98718.1"/>
    </source>
</evidence>
<name>A0A444Y9W1_ARAHY</name>
<gene>
    <name evidence="3" type="ORF">Ahy_B07g086482</name>
</gene>
<dbReference type="InterPro" id="IPR036372">
    <property type="entry name" value="BEACH_dom_sf"/>
</dbReference>